<organism evidence="1 2">
    <name type="scientific">Schistosoma margrebowiei</name>
    <dbReference type="NCBI Taxonomy" id="48269"/>
    <lineage>
        <taxon>Eukaryota</taxon>
        <taxon>Metazoa</taxon>
        <taxon>Spiralia</taxon>
        <taxon>Lophotrochozoa</taxon>
        <taxon>Platyhelminthes</taxon>
        <taxon>Trematoda</taxon>
        <taxon>Digenea</taxon>
        <taxon>Strigeidida</taxon>
        <taxon>Schistosomatoidea</taxon>
        <taxon>Schistosomatidae</taxon>
        <taxon>Schistosoma</taxon>
    </lineage>
</organism>
<protein>
    <submittedName>
        <fullName evidence="1">Uncharacterized protein</fullName>
    </submittedName>
</protein>
<evidence type="ECO:0000313" key="2">
    <source>
        <dbReference type="Proteomes" id="UP000277204"/>
    </source>
</evidence>
<evidence type="ECO:0000313" key="1">
    <source>
        <dbReference type="EMBL" id="VDP31080.1"/>
    </source>
</evidence>
<dbReference type="EMBL" id="UZAI01017916">
    <property type="protein sequence ID" value="VDP31080.1"/>
    <property type="molecule type" value="Genomic_DNA"/>
</dbReference>
<gene>
    <name evidence="1" type="ORF">SMRZ_LOCUS19289</name>
</gene>
<keyword evidence="2" id="KW-1185">Reference proteome</keyword>
<proteinExistence type="predicted"/>
<sequence length="107" mass="12708">MVSGDQRLVYTPFVPSGYWSPCTLLVWNPVKVPDIRFSSSQFRKQHPWCENAPPTFRAFDLEDEYPEIPGRYSPSMHKDHAAHFNYKDRFRWSKRVPPYITGGIRYR</sequence>
<dbReference type="Proteomes" id="UP000277204">
    <property type="component" value="Unassembled WGS sequence"/>
</dbReference>
<reference evidence="1 2" key="1">
    <citation type="submission" date="2018-11" db="EMBL/GenBank/DDBJ databases">
        <authorList>
            <consortium name="Pathogen Informatics"/>
        </authorList>
    </citation>
    <scope>NUCLEOTIDE SEQUENCE [LARGE SCALE GENOMIC DNA]</scope>
    <source>
        <strain evidence="1 2">Zambia</strain>
    </source>
</reference>
<dbReference type="AlphaFoldDB" id="A0A183MTB4"/>
<name>A0A183MTB4_9TREM</name>
<accession>A0A183MTB4</accession>